<organism evidence="1 2">
    <name type="scientific">Zizania palustris</name>
    <name type="common">Northern wild rice</name>
    <dbReference type="NCBI Taxonomy" id="103762"/>
    <lineage>
        <taxon>Eukaryota</taxon>
        <taxon>Viridiplantae</taxon>
        <taxon>Streptophyta</taxon>
        <taxon>Embryophyta</taxon>
        <taxon>Tracheophyta</taxon>
        <taxon>Spermatophyta</taxon>
        <taxon>Magnoliopsida</taxon>
        <taxon>Liliopsida</taxon>
        <taxon>Poales</taxon>
        <taxon>Poaceae</taxon>
        <taxon>BOP clade</taxon>
        <taxon>Oryzoideae</taxon>
        <taxon>Oryzeae</taxon>
        <taxon>Zizaniinae</taxon>
        <taxon>Zizania</taxon>
    </lineage>
</organism>
<gene>
    <name evidence="1" type="ORF">GUJ93_ZPchr0001g31608</name>
</gene>
<name>A0A8J5RY55_ZIZPA</name>
<keyword evidence="2" id="KW-1185">Reference proteome</keyword>
<sequence length="97" mass="10298">MGLGDFDMSTAARCSCGVAGWTLRGRGDEMRGAFGRISPSFCFCCSVDARDDGCGGRPARGEEERVRWRCGAAGTDAGQRNGLLVQLRLRSTLCASS</sequence>
<protein>
    <submittedName>
        <fullName evidence="1">Uncharacterized protein</fullName>
    </submittedName>
</protein>
<comment type="caution">
    <text evidence="1">The sequence shown here is derived from an EMBL/GenBank/DDBJ whole genome shotgun (WGS) entry which is preliminary data.</text>
</comment>
<reference evidence="1" key="2">
    <citation type="submission" date="2021-02" db="EMBL/GenBank/DDBJ databases">
        <authorList>
            <person name="Kimball J.A."/>
            <person name="Haas M.W."/>
            <person name="Macchietto M."/>
            <person name="Kono T."/>
            <person name="Duquette J."/>
            <person name="Shao M."/>
        </authorList>
    </citation>
    <scope>NUCLEOTIDE SEQUENCE</scope>
    <source>
        <tissue evidence="1">Fresh leaf tissue</tissue>
    </source>
</reference>
<reference evidence="1" key="1">
    <citation type="journal article" date="2021" name="bioRxiv">
        <title>Whole Genome Assembly and Annotation of Northern Wild Rice, Zizania palustris L., Supports a Whole Genome Duplication in the Zizania Genus.</title>
        <authorList>
            <person name="Haas M."/>
            <person name="Kono T."/>
            <person name="Macchietto M."/>
            <person name="Millas R."/>
            <person name="McGilp L."/>
            <person name="Shao M."/>
            <person name="Duquette J."/>
            <person name="Hirsch C.N."/>
            <person name="Kimball J."/>
        </authorList>
    </citation>
    <scope>NUCLEOTIDE SEQUENCE</scope>
    <source>
        <tissue evidence="1">Fresh leaf tissue</tissue>
    </source>
</reference>
<dbReference type="EMBL" id="JAAALK010000288">
    <property type="protein sequence ID" value="KAG8055934.1"/>
    <property type="molecule type" value="Genomic_DNA"/>
</dbReference>
<proteinExistence type="predicted"/>
<accession>A0A8J5RY55</accession>
<evidence type="ECO:0000313" key="2">
    <source>
        <dbReference type="Proteomes" id="UP000729402"/>
    </source>
</evidence>
<dbReference type="Proteomes" id="UP000729402">
    <property type="component" value="Unassembled WGS sequence"/>
</dbReference>
<evidence type="ECO:0000313" key="1">
    <source>
        <dbReference type="EMBL" id="KAG8055934.1"/>
    </source>
</evidence>
<dbReference type="AlphaFoldDB" id="A0A8J5RY55"/>